<evidence type="ECO:0000256" key="4">
    <source>
        <dbReference type="ARBA" id="ARBA00022525"/>
    </source>
</evidence>
<dbReference type="GO" id="GO:0005576">
    <property type="term" value="C:extracellular region"/>
    <property type="evidence" value="ECO:0007669"/>
    <property type="project" value="UniProtKB-SubCell"/>
</dbReference>
<evidence type="ECO:0000256" key="2">
    <source>
        <dbReference type="ARBA" id="ARBA00004613"/>
    </source>
</evidence>
<keyword evidence="5" id="KW-0325">Glycoprotein</keyword>
<keyword evidence="11" id="KW-1133">Transmembrane helix</keyword>
<evidence type="ECO:0000256" key="8">
    <source>
        <dbReference type="ARBA" id="ARBA00023288"/>
    </source>
</evidence>
<comment type="subcellular location">
    <subcellularLocation>
        <location evidence="1">Membrane</location>
        <topology evidence="1">Lipid-anchor</topology>
        <topology evidence="1">GPI-anchor</topology>
    </subcellularLocation>
    <subcellularLocation>
        <location evidence="2">Secreted</location>
    </subcellularLocation>
</comment>
<keyword evidence="4" id="KW-0964">Secreted</keyword>
<evidence type="ECO:0000313" key="15">
    <source>
        <dbReference type="Proteomes" id="UP000799766"/>
    </source>
</evidence>
<evidence type="ECO:0000256" key="5">
    <source>
        <dbReference type="ARBA" id="ARBA00022622"/>
    </source>
</evidence>
<dbReference type="Proteomes" id="UP000799766">
    <property type="component" value="Unassembled WGS sequence"/>
</dbReference>
<comment type="similarity">
    <text evidence="3">Belongs to the RBT5 family.</text>
</comment>
<feature type="compositionally biased region" description="Low complexity" evidence="10">
    <location>
        <begin position="185"/>
        <end position="224"/>
    </location>
</feature>
<dbReference type="PROSITE" id="PS52012">
    <property type="entry name" value="CFEM"/>
    <property type="match status" value="1"/>
</dbReference>
<keyword evidence="15" id="KW-1185">Reference proteome</keyword>
<organism evidence="14 15">
    <name type="scientific">Lineolata rhizophorae</name>
    <dbReference type="NCBI Taxonomy" id="578093"/>
    <lineage>
        <taxon>Eukaryota</taxon>
        <taxon>Fungi</taxon>
        <taxon>Dikarya</taxon>
        <taxon>Ascomycota</taxon>
        <taxon>Pezizomycotina</taxon>
        <taxon>Dothideomycetes</taxon>
        <taxon>Dothideomycetes incertae sedis</taxon>
        <taxon>Lineolatales</taxon>
        <taxon>Lineolataceae</taxon>
        <taxon>Lineolata</taxon>
    </lineage>
</organism>
<feature type="transmembrane region" description="Helical" evidence="11">
    <location>
        <begin position="243"/>
        <end position="261"/>
    </location>
</feature>
<keyword evidence="8" id="KW-0449">Lipoprotein</keyword>
<dbReference type="EMBL" id="MU001710">
    <property type="protein sequence ID" value="KAF2452375.1"/>
    <property type="molecule type" value="Genomic_DNA"/>
</dbReference>
<proteinExistence type="inferred from homology"/>
<feature type="compositionally biased region" description="Low complexity" evidence="10">
    <location>
        <begin position="101"/>
        <end position="117"/>
    </location>
</feature>
<feature type="domain" description="CFEM" evidence="13">
    <location>
        <begin position="1"/>
        <end position="110"/>
    </location>
</feature>
<evidence type="ECO:0000256" key="3">
    <source>
        <dbReference type="ARBA" id="ARBA00010031"/>
    </source>
</evidence>
<keyword evidence="11" id="KW-0812">Transmembrane</keyword>
<comment type="caution">
    <text evidence="9">Lacks conserved residue(s) required for the propagation of feature annotation.</text>
</comment>
<dbReference type="OrthoDB" id="3695248at2759"/>
<keyword evidence="5" id="KW-0336">GPI-anchor</keyword>
<keyword evidence="11" id="KW-0472">Membrane</keyword>
<keyword evidence="9" id="KW-0408">Iron</keyword>
<evidence type="ECO:0000256" key="9">
    <source>
        <dbReference type="PROSITE-ProRule" id="PRU01356"/>
    </source>
</evidence>
<evidence type="ECO:0000256" key="10">
    <source>
        <dbReference type="SAM" id="MobiDB-lite"/>
    </source>
</evidence>
<reference evidence="14" key="1">
    <citation type="journal article" date="2020" name="Stud. Mycol.">
        <title>101 Dothideomycetes genomes: a test case for predicting lifestyles and emergence of pathogens.</title>
        <authorList>
            <person name="Haridas S."/>
            <person name="Albert R."/>
            <person name="Binder M."/>
            <person name="Bloem J."/>
            <person name="Labutti K."/>
            <person name="Salamov A."/>
            <person name="Andreopoulos B."/>
            <person name="Baker S."/>
            <person name="Barry K."/>
            <person name="Bills G."/>
            <person name="Bluhm B."/>
            <person name="Cannon C."/>
            <person name="Castanera R."/>
            <person name="Culley D."/>
            <person name="Daum C."/>
            <person name="Ezra D."/>
            <person name="Gonzalez J."/>
            <person name="Henrissat B."/>
            <person name="Kuo A."/>
            <person name="Liang C."/>
            <person name="Lipzen A."/>
            <person name="Lutzoni F."/>
            <person name="Magnuson J."/>
            <person name="Mondo S."/>
            <person name="Nolan M."/>
            <person name="Ohm R."/>
            <person name="Pangilinan J."/>
            <person name="Park H.-J."/>
            <person name="Ramirez L."/>
            <person name="Alfaro M."/>
            <person name="Sun H."/>
            <person name="Tritt A."/>
            <person name="Yoshinaga Y."/>
            <person name="Zwiers L.-H."/>
            <person name="Turgeon B."/>
            <person name="Goodwin S."/>
            <person name="Spatafora J."/>
            <person name="Crous P."/>
            <person name="Grigoriev I."/>
        </authorList>
    </citation>
    <scope>NUCLEOTIDE SEQUENCE</scope>
    <source>
        <strain evidence="14">ATCC 16933</strain>
    </source>
</reference>
<dbReference type="GO" id="GO:0046872">
    <property type="term" value="F:metal ion binding"/>
    <property type="evidence" value="ECO:0007669"/>
    <property type="project" value="UniProtKB-UniRule"/>
</dbReference>
<gene>
    <name evidence="14" type="ORF">BDY21DRAFT_173010</name>
</gene>
<evidence type="ECO:0000256" key="7">
    <source>
        <dbReference type="ARBA" id="ARBA00023157"/>
    </source>
</evidence>
<accession>A0A6A6NKZ7</accession>
<feature type="binding site" description="axial binding residue" evidence="9">
    <location>
        <position position="42"/>
    </location>
    <ligand>
        <name>heme</name>
        <dbReference type="ChEBI" id="CHEBI:30413"/>
    </ligand>
    <ligandPart>
        <name>Fe</name>
        <dbReference type="ChEBI" id="CHEBI:18248"/>
    </ligandPart>
</feature>
<feature type="disulfide bond" evidence="9">
    <location>
        <begin position="38"/>
        <end position="45"/>
    </location>
</feature>
<name>A0A6A6NKZ7_9PEZI</name>
<dbReference type="GO" id="GO:0098552">
    <property type="term" value="C:side of membrane"/>
    <property type="evidence" value="ECO:0007669"/>
    <property type="project" value="UniProtKB-KW"/>
</dbReference>
<dbReference type="Pfam" id="PF05730">
    <property type="entry name" value="CFEM"/>
    <property type="match status" value="1"/>
</dbReference>
<feature type="chain" id="PRO_5025470862" description="CFEM domain-containing protein" evidence="12">
    <location>
        <begin position="20"/>
        <end position="264"/>
    </location>
</feature>
<sequence length="264" mass="26949">MLLNLSLCLTLLSLRVVTAHNTPQCWSDCVDSIHEYNCLTWDISCICRESDVEPLSALLACARRECASDEEVNISLLALNAACALLGDAIPSSVIRSAEVAATATRTSTRRSTGGHSTRTDDDGDRTSSDWADIVTGSLHTTVTRTDTDENGSTVMIVIPITIGPSGVVQGSPSTVAATTSIRTTAASTDSPAAAPASSSVASEPTATAAPSSSATITDSSSSDADADSESGEGSPFDNGGSAGLPAIYCLAIGMGLLLGINMM</sequence>
<dbReference type="InterPro" id="IPR008427">
    <property type="entry name" value="Extracellular_membr_CFEM_dom"/>
</dbReference>
<evidence type="ECO:0000313" key="14">
    <source>
        <dbReference type="EMBL" id="KAF2452375.1"/>
    </source>
</evidence>
<evidence type="ECO:0000259" key="13">
    <source>
        <dbReference type="PROSITE" id="PS52012"/>
    </source>
</evidence>
<feature type="region of interest" description="Disordered" evidence="10">
    <location>
        <begin position="185"/>
        <end position="239"/>
    </location>
</feature>
<feature type="region of interest" description="Disordered" evidence="10">
    <location>
        <begin position="101"/>
        <end position="131"/>
    </location>
</feature>
<evidence type="ECO:0000256" key="6">
    <source>
        <dbReference type="ARBA" id="ARBA00022729"/>
    </source>
</evidence>
<evidence type="ECO:0000256" key="12">
    <source>
        <dbReference type="SAM" id="SignalP"/>
    </source>
</evidence>
<evidence type="ECO:0000256" key="11">
    <source>
        <dbReference type="SAM" id="Phobius"/>
    </source>
</evidence>
<feature type="signal peptide" evidence="12">
    <location>
        <begin position="1"/>
        <end position="19"/>
    </location>
</feature>
<keyword evidence="7 9" id="KW-1015">Disulfide bond</keyword>
<protein>
    <recommendedName>
        <fullName evidence="13">CFEM domain-containing protein</fullName>
    </recommendedName>
</protein>
<keyword evidence="9" id="KW-0349">Heme</keyword>
<evidence type="ECO:0000256" key="1">
    <source>
        <dbReference type="ARBA" id="ARBA00004589"/>
    </source>
</evidence>
<keyword evidence="9" id="KW-0479">Metal-binding</keyword>
<dbReference type="AlphaFoldDB" id="A0A6A6NKZ7"/>
<keyword evidence="6 12" id="KW-0732">Signal</keyword>
<feature type="compositionally biased region" description="Basic and acidic residues" evidence="10">
    <location>
        <begin position="118"/>
        <end position="128"/>
    </location>
</feature>